<evidence type="ECO:0000256" key="1">
    <source>
        <dbReference type="ARBA" id="ARBA00004651"/>
    </source>
</evidence>
<sequence length="338" mass="37836">MIKKGIKKLKNLTAVEIIKESVKDFTKNDSMTFAASTAFYTIFSMPGLLIIVLTIAAAFYSEGEVREEMLNQVSDTLGSDSAETFDNIMQNAAVDETSIWARVVGIAVLIFSATTVFVSLQNSINHIWHIRPKPERGILKFLINRALSFSMVASIGFVLIVSLVIDALIVIFFRYLAGLINEGTLWLASAVNFLFAQGILVVIFGLMYKILPDARVRWRDVWLGAFVTMLLFALGKYLLGFYMANSDVGSAYGTAGSLVFVLIWIYYSVVIFLFGAQITFYIAEKIGGNIKPLKEAVRVELMEVDWKSGKIIKNAEDRDQEVSQDKEEKPKNRGRFKN</sequence>
<feature type="region of interest" description="Disordered" evidence="6">
    <location>
        <begin position="315"/>
        <end position="338"/>
    </location>
</feature>
<dbReference type="NCBIfam" id="TIGR00765">
    <property type="entry name" value="yihY_not_rbn"/>
    <property type="match status" value="1"/>
</dbReference>
<evidence type="ECO:0000256" key="6">
    <source>
        <dbReference type="SAM" id="MobiDB-lite"/>
    </source>
</evidence>
<dbReference type="EMBL" id="JAHCMY010000005">
    <property type="protein sequence ID" value="MBS9524647.1"/>
    <property type="molecule type" value="Genomic_DNA"/>
</dbReference>
<protein>
    <submittedName>
        <fullName evidence="8">YihY/virulence factor BrkB family protein</fullName>
    </submittedName>
</protein>
<feature type="compositionally biased region" description="Basic and acidic residues" evidence="6">
    <location>
        <begin position="315"/>
        <end position="331"/>
    </location>
</feature>
<accession>A0AAP2G1S2</accession>
<dbReference type="AlphaFoldDB" id="A0AAP2G1S2"/>
<reference evidence="8 9" key="1">
    <citation type="submission" date="2021-05" db="EMBL/GenBank/DDBJ databases">
        <authorList>
            <person name="Zhang Z.D."/>
            <person name="Osman G."/>
        </authorList>
    </citation>
    <scope>NUCLEOTIDE SEQUENCE [LARGE SCALE GENOMIC DNA]</scope>
    <source>
        <strain evidence="8 9">KCTC 32217</strain>
    </source>
</reference>
<keyword evidence="9" id="KW-1185">Reference proteome</keyword>
<evidence type="ECO:0000313" key="8">
    <source>
        <dbReference type="EMBL" id="MBS9524647.1"/>
    </source>
</evidence>
<evidence type="ECO:0000256" key="4">
    <source>
        <dbReference type="ARBA" id="ARBA00022989"/>
    </source>
</evidence>
<feature type="transmembrane region" description="Helical" evidence="7">
    <location>
        <begin position="259"/>
        <end position="283"/>
    </location>
</feature>
<dbReference type="PANTHER" id="PTHR30213">
    <property type="entry name" value="INNER MEMBRANE PROTEIN YHJD"/>
    <property type="match status" value="1"/>
</dbReference>
<keyword evidence="2" id="KW-1003">Cell membrane</keyword>
<comment type="caution">
    <text evidence="8">The sequence shown here is derived from an EMBL/GenBank/DDBJ whole genome shotgun (WGS) entry which is preliminary data.</text>
</comment>
<evidence type="ECO:0000256" key="5">
    <source>
        <dbReference type="ARBA" id="ARBA00023136"/>
    </source>
</evidence>
<dbReference type="InterPro" id="IPR017039">
    <property type="entry name" value="Virul_fac_BrkB"/>
</dbReference>
<comment type="subcellular location">
    <subcellularLocation>
        <location evidence="1">Cell membrane</location>
        <topology evidence="1">Multi-pass membrane protein</topology>
    </subcellularLocation>
</comment>
<dbReference type="Proteomes" id="UP001319104">
    <property type="component" value="Unassembled WGS sequence"/>
</dbReference>
<feature type="transmembrane region" description="Helical" evidence="7">
    <location>
        <begin position="220"/>
        <end position="239"/>
    </location>
</feature>
<keyword evidence="4 7" id="KW-1133">Transmembrane helix</keyword>
<keyword evidence="3 7" id="KW-0812">Transmembrane</keyword>
<dbReference type="PIRSF" id="PIRSF035875">
    <property type="entry name" value="RNase_BN"/>
    <property type="match status" value="1"/>
</dbReference>
<evidence type="ECO:0000256" key="3">
    <source>
        <dbReference type="ARBA" id="ARBA00022692"/>
    </source>
</evidence>
<evidence type="ECO:0000256" key="2">
    <source>
        <dbReference type="ARBA" id="ARBA00022475"/>
    </source>
</evidence>
<dbReference type="RefSeq" id="WP_213945493.1">
    <property type="nucleotide sequence ID" value="NZ_JAHCMY010000005.1"/>
</dbReference>
<organism evidence="8 9">
    <name type="scientific">Litoribacter ruber</name>
    <dbReference type="NCBI Taxonomy" id="702568"/>
    <lineage>
        <taxon>Bacteria</taxon>
        <taxon>Pseudomonadati</taxon>
        <taxon>Bacteroidota</taxon>
        <taxon>Cytophagia</taxon>
        <taxon>Cytophagales</taxon>
        <taxon>Cyclobacteriaceae</taxon>
        <taxon>Litoribacter</taxon>
    </lineage>
</organism>
<evidence type="ECO:0000256" key="7">
    <source>
        <dbReference type="SAM" id="Phobius"/>
    </source>
</evidence>
<evidence type="ECO:0000313" key="9">
    <source>
        <dbReference type="Proteomes" id="UP001319104"/>
    </source>
</evidence>
<feature type="transmembrane region" description="Helical" evidence="7">
    <location>
        <begin position="99"/>
        <end position="120"/>
    </location>
</feature>
<name>A0AAP2G1S2_9BACT</name>
<gene>
    <name evidence="8" type="ORF">KI659_11555</name>
</gene>
<dbReference type="PANTHER" id="PTHR30213:SF1">
    <property type="entry name" value="INNER MEMBRANE PROTEIN YHJD"/>
    <property type="match status" value="1"/>
</dbReference>
<proteinExistence type="predicted"/>
<dbReference type="Pfam" id="PF03631">
    <property type="entry name" value="Virul_fac_BrkB"/>
    <property type="match status" value="1"/>
</dbReference>
<feature type="transmembrane region" description="Helical" evidence="7">
    <location>
        <begin position="37"/>
        <end position="60"/>
    </location>
</feature>
<feature type="transmembrane region" description="Helical" evidence="7">
    <location>
        <begin position="185"/>
        <end position="208"/>
    </location>
</feature>
<feature type="transmembrane region" description="Helical" evidence="7">
    <location>
        <begin position="141"/>
        <end position="173"/>
    </location>
</feature>
<dbReference type="GO" id="GO:0005886">
    <property type="term" value="C:plasma membrane"/>
    <property type="evidence" value="ECO:0007669"/>
    <property type="project" value="UniProtKB-SubCell"/>
</dbReference>
<keyword evidence="5 7" id="KW-0472">Membrane</keyword>